<feature type="compositionally biased region" description="Polar residues" evidence="1">
    <location>
        <begin position="411"/>
        <end position="432"/>
    </location>
</feature>
<feature type="region of interest" description="Disordered" evidence="1">
    <location>
        <begin position="489"/>
        <end position="520"/>
    </location>
</feature>
<gene>
    <name evidence="2" type="ORF">SBOR_5641</name>
</gene>
<feature type="compositionally biased region" description="Polar residues" evidence="1">
    <location>
        <begin position="218"/>
        <end position="250"/>
    </location>
</feature>
<accession>W9CDN3</accession>
<feature type="region of interest" description="Disordered" evidence="1">
    <location>
        <begin position="198"/>
        <end position="280"/>
    </location>
</feature>
<feature type="compositionally biased region" description="Basic and acidic residues" evidence="1">
    <location>
        <begin position="503"/>
        <end position="520"/>
    </location>
</feature>
<feature type="compositionally biased region" description="Polar residues" evidence="1">
    <location>
        <begin position="34"/>
        <end position="45"/>
    </location>
</feature>
<sequence>MPQIMNRLRHIARSIKGACHINRKNRRSARAPTITKQFDQSVQEDQASHDPIEQQSSAGPNDASADHIPITLRAYSMSPQVTMPVQSASVEPRVATQNSTLHHPRGSITAQSSSLSPRVVAPQTSSYRLLRGSDTARSTPLGPRIVSNPEPPASRSRIPVPVRSSSLQPRVTTPVVSDPQRRAPIYSEEHAYISSIPVANRPASSQSRVVSAPPPYSSHPQVASSARSTSLQSRVPIPSQQLSLQRTTPNAARPESLQPLVPFQTRQSTLPLSRTPTADRLTSVQPDSANIAENLSLRVAILHRPSSSRQPLQEVPTSTAGGRSSTRRPNLKNDGASTDRVAGAMSSTNRRHIHSNAVDRSSTNRRSTQSNGTGSTTLFRRRPNHADSTGSMHVESGSPVREYVTDPTAGPRQSGSPPSYSDVISHSNQSITPYPRRELQSARGRGLPRSPGMFFDPFSLIEDEINDPIHPNNVSIERYVRNFRIPDSYPERAPAPRSSPVAGHHEDRDSGLHRRSRGEIRAARKAREAGEAREAFIIMILDQVRDTDDSEIDECFCLEPYAGHLHEAVHMPLLPVHCAE</sequence>
<dbReference type="HOGENOM" id="CLU_470222_0_0_1"/>
<feature type="compositionally biased region" description="Low complexity" evidence="1">
    <location>
        <begin position="360"/>
        <end position="371"/>
    </location>
</feature>
<feature type="compositionally biased region" description="Polar residues" evidence="1">
    <location>
        <begin position="305"/>
        <end position="324"/>
    </location>
</feature>
<evidence type="ECO:0000256" key="1">
    <source>
        <dbReference type="SAM" id="MobiDB-lite"/>
    </source>
</evidence>
<comment type="caution">
    <text evidence="2">The sequence shown here is derived from an EMBL/GenBank/DDBJ whole genome shotgun (WGS) entry which is preliminary data.</text>
</comment>
<feature type="compositionally biased region" description="Polar residues" evidence="1">
    <location>
        <begin position="83"/>
        <end position="101"/>
    </location>
</feature>
<feature type="compositionally biased region" description="Polar residues" evidence="1">
    <location>
        <begin position="108"/>
        <end position="127"/>
    </location>
</feature>
<proteinExistence type="predicted"/>
<dbReference type="AlphaFoldDB" id="W9CDN3"/>
<reference evidence="2 3" key="1">
    <citation type="journal article" date="2014" name="Genome Announc.">
        <title>Draft genome sequence of Sclerotinia borealis, a psychrophilic plant pathogenic fungus.</title>
        <authorList>
            <person name="Mardanov A.V."/>
            <person name="Beletsky A.V."/>
            <person name="Kadnikov V.V."/>
            <person name="Ignatov A.N."/>
            <person name="Ravin N.V."/>
        </authorList>
    </citation>
    <scope>NUCLEOTIDE SEQUENCE [LARGE SCALE GENOMIC DNA]</scope>
    <source>
        <strain evidence="3">F-4157</strain>
    </source>
</reference>
<dbReference type="STRING" id="1432307.W9CDN3"/>
<feature type="region of interest" description="Disordered" evidence="1">
    <location>
        <begin position="304"/>
        <end position="450"/>
    </location>
</feature>
<keyword evidence="3" id="KW-1185">Reference proteome</keyword>
<evidence type="ECO:0000313" key="3">
    <source>
        <dbReference type="Proteomes" id="UP000019487"/>
    </source>
</evidence>
<feature type="region of interest" description="Disordered" evidence="1">
    <location>
        <begin position="22"/>
        <end position="65"/>
    </location>
</feature>
<organism evidence="2 3">
    <name type="scientific">Sclerotinia borealis (strain F-4128)</name>
    <dbReference type="NCBI Taxonomy" id="1432307"/>
    <lineage>
        <taxon>Eukaryota</taxon>
        <taxon>Fungi</taxon>
        <taxon>Dikarya</taxon>
        <taxon>Ascomycota</taxon>
        <taxon>Pezizomycotina</taxon>
        <taxon>Leotiomycetes</taxon>
        <taxon>Helotiales</taxon>
        <taxon>Sclerotiniaceae</taxon>
        <taxon>Sclerotinia</taxon>
    </lineage>
</organism>
<dbReference type="Proteomes" id="UP000019487">
    <property type="component" value="Unassembled WGS sequence"/>
</dbReference>
<dbReference type="EMBL" id="AYSA01000276">
    <property type="protein sequence ID" value="ESZ93976.1"/>
    <property type="molecule type" value="Genomic_DNA"/>
</dbReference>
<feature type="compositionally biased region" description="Low complexity" evidence="1">
    <location>
        <begin position="153"/>
        <end position="166"/>
    </location>
</feature>
<protein>
    <submittedName>
        <fullName evidence="2">Uncharacterized protein</fullName>
    </submittedName>
</protein>
<feature type="region of interest" description="Disordered" evidence="1">
    <location>
        <begin position="83"/>
        <end position="178"/>
    </location>
</feature>
<dbReference type="OrthoDB" id="3553209at2759"/>
<feature type="compositionally biased region" description="Polar residues" evidence="1">
    <location>
        <begin position="264"/>
        <end position="280"/>
    </location>
</feature>
<name>W9CDN3_SCLBF</name>
<evidence type="ECO:0000313" key="2">
    <source>
        <dbReference type="EMBL" id="ESZ93976.1"/>
    </source>
</evidence>